<accession>A0A437MBT5</accession>
<comment type="caution">
    <text evidence="2">The sequence shown here is derived from an EMBL/GenBank/DDBJ whole genome shotgun (WGS) entry which is preliminary data.</text>
</comment>
<dbReference type="Proteomes" id="UP000282971">
    <property type="component" value="Unassembled WGS sequence"/>
</dbReference>
<dbReference type="PIRSF" id="PIRSF029215">
    <property type="entry name" value="UCP029215"/>
    <property type="match status" value="1"/>
</dbReference>
<feature type="coiled-coil region" evidence="1">
    <location>
        <begin position="202"/>
        <end position="229"/>
    </location>
</feature>
<evidence type="ECO:0000256" key="1">
    <source>
        <dbReference type="SAM" id="Coils"/>
    </source>
</evidence>
<dbReference type="EMBL" id="SACN01000001">
    <property type="protein sequence ID" value="RVT95100.1"/>
    <property type="molecule type" value="Genomic_DNA"/>
</dbReference>
<name>A0A437MBT5_9SPHN</name>
<evidence type="ECO:0000313" key="2">
    <source>
        <dbReference type="EMBL" id="RVT95100.1"/>
    </source>
</evidence>
<evidence type="ECO:0000313" key="3">
    <source>
        <dbReference type="Proteomes" id="UP000282971"/>
    </source>
</evidence>
<protein>
    <submittedName>
        <fullName evidence="2">DUF2213 domain-containing protein</fullName>
    </submittedName>
</protein>
<dbReference type="OrthoDB" id="7549700at2"/>
<dbReference type="Pfam" id="PF09979">
    <property type="entry name" value="DUF2213"/>
    <property type="match status" value="1"/>
</dbReference>
<proteinExistence type="predicted"/>
<gene>
    <name evidence="2" type="ORF">EOD43_07510</name>
</gene>
<organism evidence="2 3">
    <name type="scientific">Sphingomonas crocodyli</name>
    <dbReference type="NCBI Taxonomy" id="1979270"/>
    <lineage>
        <taxon>Bacteria</taxon>
        <taxon>Pseudomonadati</taxon>
        <taxon>Pseudomonadota</taxon>
        <taxon>Alphaproteobacteria</taxon>
        <taxon>Sphingomonadales</taxon>
        <taxon>Sphingomonadaceae</taxon>
        <taxon>Sphingomonas</taxon>
    </lineage>
</organism>
<reference evidence="2 3" key="1">
    <citation type="submission" date="2019-01" db="EMBL/GenBank/DDBJ databases">
        <authorList>
            <person name="Chen W.-M."/>
        </authorList>
    </citation>
    <scope>NUCLEOTIDE SEQUENCE [LARGE SCALE GENOMIC DNA]</scope>
    <source>
        <strain evidence="2 3">CCP-7</strain>
    </source>
</reference>
<dbReference type="AlphaFoldDB" id="A0A437MBT5"/>
<dbReference type="InterPro" id="IPR016913">
    <property type="entry name" value="UCP029215"/>
</dbReference>
<sequence>MVASVLAARVGIQDYAGYEVGKPDMSRVRVYRPAEEVFSRDSMRSFAAAPVTIDHPREAVTPWNWKDHAVGEVASDDIVKDGEAIRVPFLLRDAEAISTVLAGKREISMGYDCTLDWTPGQTADGEAYDAIQRGIRINHLAIVDRARGGPSLRIGDGEMTTKTITFDGLPLLVTDAAEAVIGKLQAQIGTLTTAKDGVAAELATAKTTIEAKDGEIAALKQQVADAEVTPAKLQSLADARAKLIDTAKKIAPAVVTDGKTDAEIRKGVVLARLGDAAKDMSDAAIEGAFAALTPAGSDALRDAITQQPISVGDARAEYEASRAKQKQALSDAWKQPAAANAA</sequence>
<keyword evidence="3" id="KW-1185">Reference proteome</keyword>
<keyword evidence="1" id="KW-0175">Coiled coil</keyword>